<feature type="region of interest" description="Disordered" evidence="5">
    <location>
        <begin position="185"/>
        <end position="296"/>
    </location>
</feature>
<dbReference type="Proteomes" id="UP000184073">
    <property type="component" value="Unassembled WGS sequence"/>
</dbReference>
<feature type="compositionally biased region" description="Basic and acidic residues" evidence="5">
    <location>
        <begin position="286"/>
        <end position="296"/>
    </location>
</feature>
<keyword evidence="2 6" id="KW-0812">Transmembrane</keyword>
<evidence type="ECO:0000256" key="2">
    <source>
        <dbReference type="ARBA" id="ARBA00022692"/>
    </source>
</evidence>
<proteinExistence type="predicted"/>
<accession>A0A1L9P2M0</accession>
<dbReference type="PANTHER" id="PTHR15549:SF26">
    <property type="entry name" value="AXIAL BUDDING PATTERN PROTEIN 2-RELATED"/>
    <property type="match status" value="1"/>
</dbReference>
<dbReference type="RefSeq" id="XP_040661553.1">
    <property type="nucleotide sequence ID" value="XM_040805653.1"/>
</dbReference>
<keyword evidence="8" id="KW-1185">Reference proteome</keyword>
<name>A0A1L9P2M0_ASPVE</name>
<dbReference type="PANTHER" id="PTHR15549">
    <property type="entry name" value="PAIRED IMMUNOGLOBULIN-LIKE TYPE 2 RECEPTOR"/>
    <property type="match status" value="1"/>
</dbReference>
<feature type="transmembrane region" description="Helical" evidence="6">
    <location>
        <begin position="151"/>
        <end position="174"/>
    </location>
</feature>
<evidence type="ECO:0000256" key="6">
    <source>
        <dbReference type="SAM" id="Phobius"/>
    </source>
</evidence>
<dbReference type="EMBL" id="KV878125">
    <property type="protein sequence ID" value="OJI95790.1"/>
    <property type="molecule type" value="Genomic_DNA"/>
</dbReference>
<evidence type="ECO:0000256" key="5">
    <source>
        <dbReference type="SAM" id="MobiDB-lite"/>
    </source>
</evidence>
<dbReference type="AlphaFoldDB" id="A0A1L9P2M0"/>
<evidence type="ECO:0000256" key="3">
    <source>
        <dbReference type="ARBA" id="ARBA00022989"/>
    </source>
</evidence>
<sequence>MSANSDSDCASGSKSCTFTCPAGGTWYACPDPPYFVGCCSSDPCHNTNSNNTSPCPNVHAASFDTSIFDSLTPNNCIDVPSDNWYTCNGTDVPFIGCCASNACAESTGCPKDDVRAAAWSSSREDQFTLFQDADGGDDGDDSGDDGLGAGAIAGIVVGSVAAVVIVIALAWWFLRRRKMQKQDTSAGKYMGPASPYQDVDSHFSSPGGTTVGPNTGYLSMSPAGVSSMPSSPPLPSESGRAVSELYSSDTDVQHQYKHGSGQHGLGVLGATPQPIPELDSTNQPPEIHEMDGGSRS</sequence>
<evidence type="ECO:0000256" key="4">
    <source>
        <dbReference type="ARBA" id="ARBA00023136"/>
    </source>
</evidence>
<dbReference type="InterPro" id="IPR051694">
    <property type="entry name" value="Immunoregulatory_rcpt-like"/>
</dbReference>
<reference evidence="8" key="1">
    <citation type="journal article" date="2017" name="Genome Biol.">
        <title>Comparative genomics reveals high biological diversity and specific adaptations in the industrially and medically important fungal genus Aspergillus.</title>
        <authorList>
            <person name="de Vries R.P."/>
            <person name="Riley R."/>
            <person name="Wiebenga A."/>
            <person name="Aguilar-Osorio G."/>
            <person name="Amillis S."/>
            <person name="Uchima C.A."/>
            <person name="Anderluh G."/>
            <person name="Asadollahi M."/>
            <person name="Askin M."/>
            <person name="Barry K."/>
            <person name="Battaglia E."/>
            <person name="Bayram O."/>
            <person name="Benocci T."/>
            <person name="Braus-Stromeyer S.A."/>
            <person name="Caldana C."/>
            <person name="Canovas D."/>
            <person name="Cerqueira G.C."/>
            <person name="Chen F."/>
            <person name="Chen W."/>
            <person name="Choi C."/>
            <person name="Clum A."/>
            <person name="Dos Santos R.A."/>
            <person name="Damasio A.R."/>
            <person name="Diallinas G."/>
            <person name="Emri T."/>
            <person name="Fekete E."/>
            <person name="Flipphi M."/>
            <person name="Freyberg S."/>
            <person name="Gallo A."/>
            <person name="Gournas C."/>
            <person name="Habgood R."/>
            <person name="Hainaut M."/>
            <person name="Harispe M.L."/>
            <person name="Henrissat B."/>
            <person name="Hilden K.S."/>
            <person name="Hope R."/>
            <person name="Hossain A."/>
            <person name="Karabika E."/>
            <person name="Karaffa L."/>
            <person name="Karanyi Z."/>
            <person name="Krasevec N."/>
            <person name="Kuo A."/>
            <person name="Kusch H."/>
            <person name="LaButti K."/>
            <person name="Lagendijk E.L."/>
            <person name="Lapidus A."/>
            <person name="Levasseur A."/>
            <person name="Lindquist E."/>
            <person name="Lipzen A."/>
            <person name="Logrieco A.F."/>
            <person name="MacCabe A."/>
            <person name="Maekelae M.R."/>
            <person name="Malavazi I."/>
            <person name="Melin P."/>
            <person name="Meyer V."/>
            <person name="Mielnichuk N."/>
            <person name="Miskei M."/>
            <person name="Molnar A.P."/>
            <person name="Mule G."/>
            <person name="Ngan C.Y."/>
            <person name="Orejas M."/>
            <person name="Orosz E."/>
            <person name="Ouedraogo J.P."/>
            <person name="Overkamp K.M."/>
            <person name="Park H.-S."/>
            <person name="Perrone G."/>
            <person name="Piumi F."/>
            <person name="Punt P.J."/>
            <person name="Ram A.F."/>
            <person name="Ramon A."/>
            <person name="Rauscher S."/>
            <person name="Record E."/>
            <person name="Riano-Pachon D.M."/>
            <person name="Robert V."/>
            <person name="Roehrig J."/>
            <person name="Ruller R."/>
            <person name="Salamov A."/>
            <person name="Salih N.S."/>
            <person name="Samson R.A."/>
            <person name="Sandor E."/>
            <person name="Sanguinetti M."/>
            <person name="Schuetze T."/>
            <person name="Sepcic K."/>
            <person name="Shelest E."/>
            <person name="Sherlock G."/>
            <person name="Sophianopoulou V."/>
            <person name="Squina F.M."/>
            <person name="Sun H."/>
            <person name="Susca A."/>
            <person name="Todd R.B."/>
            <person name="Tsang A."/>
            <person name="Unkles S.E."/>
            <person name="van de Wiele N."/>
            <person name="van Rossen-Uffink D."/>
            <person name="Oliveira J.V."/>
            <person name="Vesth T.C."/>
            <person name="Visser J."/>
            <person name="Yu J.-H."/>
            <person name="Zhou M."/>
            <person name="Andersen M.R."/>
            <person name="Archer D.B."/>
            <person name="Baker S.E."/>
            <person name="Benoit I."/>
            <person name="Brakhage A.A."/>
            <person name="Braus G.H."/>
            <person name="Fischer R."/>
            <person name="Frisvad J.C."/>
            <person name="Goldman G.H."/>
            <person name="Houbraken J."/>
            <person name="Oakley B."/>
            <person name="Pocsi I."/>
            <person name="Scazzocchio C."/>
            <person name="Seiboth B."/>
            <person name="vanKuyk P.A."/>
            <person name="Wortman J."/>
            <person name="Dyer P.S."/>
            <person name="Grigoriev I.V."/>
        </authorList>
    </citation>
    <scope>NUCLEOTIDE SEQUENCE [LARGE SCALE GENOMIC DNA]</scope>
    <source>
        <strain evidence="8">CBS 583.65</strain>
    </source>
</reference>
<protein>
    <submittedName>
        <fullName evidence="7">Uncharacterized protein</fullName>
    </submittedName>
</protein>
<evidence type="ECO:0000313" key="8">
    <source>
        <dbReference type="Proteomes" id="UP000184073"/>
    </source>
</evidence>
<keyword evidence="4 6" id="KW-0472">Membrane</keyword>
<dbReference type="OrthoDB" id="3692311at2759"/>
<dbReference type="VEuPathDB" id="FungiDB:ASPVEDRAFT_118939"/>
<keyword evidence="3 6" id="KW-1133">Transmembrane helix</keyword>
<dbReference type="GO" id="GO:0016020">
    <property type="term" value="C:membrane"/>
    <property type="evidence" value="ECO:0007669"/>
    <property type="project" value="UniProtKB-SubCell"/>
</dbReference>
<gene>
    <name evidence="7" type="ORF">ASPVEDRAFT_118939</name>
</gene>
<organism evidence="7 8">
    <name type="scientific">Aspergillus versicolor CBS 583.65</name>
    <dbReference type="NCBI Taxonomy" id="1036611"/>
    <lineage>
        <taxon>Eukaryota</taxon>
        <taxon>Fungi</taxon>
        <taxon>Dikarya</taxon>
        <taxon>Ascomycota</taxon>
        <taxon>Pezizomycotina</taxon>
        <taxon>Eurotiomycetes</taxon>
        <taxon>Eurotiomycetidae</taxon>
        <taxon>Eurotiales</taxon>
        <taxon>Aspergillaceae</taxon>
        <taxon>Aspergillus</taxon>
        <taxon>Aspergillus subgen. Nidulantes</taxon>
    </lineage>
</organism>
<dbReference type="CDD" id="cd12087">
    <property type="entry name" value="TM_EGFR-like"/>
    <property type="match status" value="1"/>
</dbReference>
<dbReference type="GO" id="GO:0071944">
    <property type="term" value="C:cell periphery"/>
    <property type="evidence" value="ECO:0007669"/>
    <property type="project" value="UniProtKB-ARBA"/>
</dbReference>
<feature type="compositionally biased region" description="Polar residues" evidence="5">
    <location>
        <begin position="202"/>
        <end position="218"/>
    </location>
</feature>
<evidence type="ECO:0000256" key="1">
    <source>
        <dbReference type="ARBA" id="ARBA00004167"/>
    </source>
</evidence>
<dbReference type="STRING" id="1036611.A0A1L9P2M0"/>
<dbReference type="GeneID" id="63721164"/>
<comment type="subcellular location">
    <subcellularLocation>
        <location evidence="1">Membrane</location>
        <topology evidence="1">Single-pass membrane protein</topology>
    </subcellularLocation>
</comment>
<evidence type="ECO:0000313" key="7">
    <source>
        <dbReference type="EMBL" id="OJI95790.1"/>
    </source>
</evidence>